<comment type="caution">
    <text evidence="5">The sequence shown here is derived from an EMBL/GenBank/DDBJ whole genome shotgun (WGS) entry which is preliminary data.</text>
</comment>
<feature type="region of interest" description="Disordered" evidence="4">
    <location>
        <begin position="540"/>
        <end position="564"/>
    </location>
</feature>
<feature type="region of interest" description="Disordered" evidence="4">
    <location>
        <begin position="949"/>
        <end position="1000"/>
    </location>
</feature>
<dbReference type="GO" id="GO:0016491">
    <property type="term" value="F:oxidoreductase activity"/>
    <property type="evidence" value="ECO:0007669"/>
    <property type="project" value="UniProtKB-KW"/>
</dbReference>
<name>A0A836BQ46_9CHLO</name>
<keyword evidence="1" id="KW-0285">Flavoprotein</keyword>
<keyword evidence="3" id="KW-0560">Oxidoreductase</keyword>
<dbReference type="PANTHER" id="PTHR23023">
    <property type="entry name" value="DIMETHYLANILINE MONOOXYGENASE"/>
    <property type="match status" value="1"/>
</dbReference>
<protein>
    <submittedName>
        <fullName evidence="5">Uncharacterized protein</fullName>
    </submittedName>
</protein>
<evidence type="ECO:0000256" key="2">
    <source>
        <dbReference type="ARBA" id="ARBA00022827"/>
    </source>
</evidence>
<evidence type="ECO:0000256" key="1">
    <source>
        <dbReference type="ARBA" id="ARBA00022630"/>
    </source>
</evidence>
<feature type="region of interest" description="Disordered" evidence="4">
    <location>
        <begin position="641"/>
        <end position="701"/>
    </location>
</feature>
<reference evidence="5" key="1">
    <citation type="journal article" date="2020" name="bioRxiv">
        <title>Comparative genomics of Chlamydomonas.</title>
        <authorList>
            <person name="Craig R.J."/>
            <person name="Hasan A.R."/>
            <person name="Ness R.W."/>
            <person name="Keightley P.D."/>
        </authorList>
    </citation>
    <scope>NUCLEOTIDE SEQUENCE</scope>
    <source>
        <strain evidence="5">CCAP 11/70</strain>
    </source>
</reference>
<gene>
    <name evidence="5" type="ORF">HYH03_016586</name>
</gene>
<dbReference type="AlphaFoldDB" id="A0A836BQ46"/>
<feature type="region of interest" description="Disordered" evidence="4">
    <location>
        <begin position="1176"/>
        <end position="1208"/>
    </location>
</feature>
<feature type="region of interest" description="Disordered" evidence="4">
    <location>
        <begin position="830"/>
        <end position="857"/>
    </location>
</feature>
<feature type="compositionally biased region" description="Gly residues" evidence="4">
    <location>
        <begin position="299"/>
        <end position="309"/>
    </location>
</feature>
<feature type="region of interest" description="Disordered" evidence="4">
    <location>
        <begin position="604"/>
        <end position="623"/>
    </location>
</feature>
<dbReference type="SUPFAM" id="SSF51905">
    <property type="entry name" value="FAD/NAD(P)-binding domain"/>
    <property type="match status" value="1"/>
</dbReference>
<organism evidence="5 6">
    <name type="scientific">Edaphochlamys debaryana</name>
    <dbReference type="NCBI Taxonomy" id="47281"/>
    <lineage>
        <taxon>Eukaryota</taxon>
        <taxon>Viridiplantae</taxon>
        <taxon>Chlorophyta</taxon>
        <taxon>core chlorophytes</taxon>
        <taxon>Chlorophyceae</taxon>
        <taxon>CS clade</taxon>
        <taxon>Chlamydomonadales</taxon>
        <taxon>Chlamydomonadales incertae sedis</taxon>
        <taxon>Edaphochlamys</taxon>
    </lineage>
</organism>
<dbReference type="Gene3D" id="3.50.50.60">
    <property type="entry name" value="FAD/NAD(P)-binding domain"/>
    <property type="match status" value="2"/>
</dbReference>
<feature type="compositionally biased region" description="Polar residues" evidence="4">
    <location>
        <begin position="604"/>
        <end position="613"/>
    </location>
</feature>
<evidence type="ECO:0000313" key="6">
    <source>
        <dbReference type="Proteomes" id="UP000612055"/>
    </source>
</evidence>
<evidence type="ECO:0000256" key="3">
    <source>
        <dbReference type="ARBA" id="ARBA00023002"/>
    </source>
</evidence>
<dbReference type="InterPro" id="IPR050346">
    <property type="entry name" value="FMO-like"/>
</dbReference>
<evidence type="ECO:0000313" key="5">
    <source>
        <dbReference type="EMBL" id="KAG2484632.1"/>
    </source>
</evidence>
<feature type="region of interest" description="Disordered" evidence="4">
    <location>
        <begin position="899"/>
        <end position="933"/>
    </location>
</feature>
<dbReference type="InterPro" id="IPR036188">
    <property type="entry name" value="FAD/NAD-bd_sf"/>
</dbReference>
<keyword evidence="2" id="KW-0274">FAD</keyword>
<feature type="region of interest" description="Disordered" evidence="4">
    <location>
        <begin position="727"/>
        <end position="760"/>
    </location>
</feature>
<sequence length="1263" mass="127871">MAHNVADLLVVGGGPSGLLVASACRAAGFSVTILEQAPSVGGWTYKGDAASLAGPADTLLLGDEDFAAALPPRPTIQDTRLHLAAYAAFHNVTSSVRANCRLVSLERLEPARGGAQAEATAMGRQWRLVFEDSSPGQGGSAQQAARYALTADFVILATGQPQPPKDPAELLPPAQAALIPPGCRLVHASAATTAELEAAGGAWVVGDGDTAVDAASAAALLMNGRGVRLLKTGPAGVCVVDGINLLDSARRRALGAAMQPHPALPAPSAVGRTLRAPTKRRFWAHLGSKVKAALSPKGGKSGKAAGGSPGLSNAASQPEPPALALPPTASTNSGADGGSAPQLVVWAPSLEDPRVLPFLGPSLRAALLRPPGVEGSAGGSGAHACLYRGMLHPDVPGLAFVGLEAHAGTSLLLHQLQARWLVSYLTTALPPPSHEAMRADLARQRAWRAAALAVPYMSRHGSLAAAGERGYAAQLLSDLEGLVALRREGGHRAAAAMADGAGHFEAVTVRRRPSAVSAMGAAEHHSFSTRRFSDRLIGAGSNGPQRRASTFLTGDAPASPRLGADKSSYGTRLVLSVTSQPFAPYLEQKLRRAGPRRATTTSLLYSQPTSADGSPSVLMPLGGPASPGSYSAVGLGLFQRHSSTSVDQSPQQRQASSALGGFGGGSKRRFGTGVGGSGSHSRGNSNSGRQSLSGRRESDLSAQLHHLSSRTGVDMAVLADLLTDDGAGGGGLGGGGGPPSRRQSASGRPPGPPRPTLAMMRPPEELTRPLDPVLSVGSMVECSQELAAAAMAAAAAAASVVRVTIMYDTRGPGGEPTCDDSLTGPVEGLLGSSLESDPEAVEAAPGHQLPRSSRSGRPIGAEAVATTQAVPNSPLEELKTGALLFGASSGKRYTFTAGGLVSEPSEGGGPAEPRLAAWRGPSGATSPTSDPARWHEAASAAAAAAAVASSASPPPSTPAGSYVQQRSSTFGPSGCVEYSSKTELDDSDAEGFNQSGSGSAWWRQPTGQLNYRPFCADRWSRSGAVPNTGAKGDSGMHGGRAPFNARASSAQPPAQSQVAAGKHAFLISNQYYEPAATPTPFAGDVTPEHMSPTVPLGSSPTGGLRGPVIVAPWAYQPQSPRTGASQRSGKALQSLAAAAGAAASPRTGSPLLPPSPNAAGTAGGSSLFLACRAQALSGTPESPGSRPGPRHRVSAGGKPAVGPPRRRHTSSCLYPHKGSAVPAAGAVLAAAGDAIEAAMAATANFTNARRVASPRVGAPELQR</sequence>
<feature type="region of interest" description="Disordered" evidence="4">
    <location>
        <begin position="293"/>
        <end position="338"/>
    </location>
</feature>
<feature type="region of interest" description="Disordered" evidence="4">
    <location>
        <begin position="1117"/>
        <end position="1160"/>
    </location>
</feature>
<feature type="compositionally biased region" description="Polar residues" evidence="4">
    <location>
        <begin position="962"/>
        <end position="971"/>
    </location>
</feature>
<feature type="compositionally biased region" description="Polar residues" evidence="4">
    <location>
        <begin position="1117"/>
        <end position="1128"/>
    </location>
</feature>
<keyword evidence="6" id="KW-1185">Reference proteome</keyword>
<proteinExistence type="predicted"/>
<feature type="compositionally biased region" description="Low complexity" evidence="4">
    <location>
        <begin position="679"/>
        <end position="693"/>
    </location>
</feature>
<feature type="compositionally biased region" description="Polar residues" evidence="4">
    <location>
        <begin position="641"/>
        <end position="657"/>
    </location>
</feature>
<accession>A0A836BQ46</accession>
<dbReference type="EMBL" id="JAEHOE010000146">
    <property type="protein sequence ID" value="KAG2484632.1"/>
    <property type="molecule type" value="Genomic_DNA"/>
</dbReference>
<evidence type="ECO:0000256" key="4">
    <source>
        <dbReference type="SAM" id="MobiDB-lite"/>
    </source>
</evidence>
<feature type="compositionally biased region" description="Gly residues" evidence="4">
    <location>
        <begin position="727"/>
        <end position="738"/>
    </location>
</feature>
<dbReference type="OrthoDB" id="552902at2759"/>
<dbReference type="Proteomes" id="UP000612055">
    <property type="component" value="Unassembled WGS sequence"/>
</dbReference>
<feature type="compositionally biased region" description="Polar residues" evidence="4">
    <location>
        <begin position="542"/>
        <end position="552"/>
    </location>
</feature>
<dbReference type="Pfam" id="PF13450">
    <property type="entry name" value="NAD_binding_8"/>
    <property type="match status" value="1"/>
</dbReference>
<feature type="compositionally biased region" description="Low complexity" evidence="4">
    <location>
        <begin position="739"/>
        <end position="748"/>
    </location>
</feature>